<comment type="caution">
    <text evidence="2">The sequence shown here is derived from an EMBL/GenBank/DDBJ whole genome shotgun (WGS) entry which is preliminary data.</text>
</comment>
<dbReference type="Proteomes" id="UP000326759">
    <property type="component" value="Unassembled WGS sequence"/>
</dbReference>
<organism evidence="2 3">
    <name type="scientific">Armadillidium nasatum</name>
    <dbReference type="NCBI Taxonomy" id="96803"/>
    <lineage>
        <taxon>Eukaryota</taxon>
        <taxon>Metazoa</taxon>
        <taxon>Ecdysozoa</taxon>
        <taxon>Arthropoda</taxon>
        <taxon>Crustacea</taxon>
        <taxon>Multicrustacea</taxon>
        <taxon>Malacostraca</taxon>
        <taxon>Eumalacostraca</taxon>
        <taxon>Peracarida</taxon>
        <taxon>Isopoda</taxon>
        <taxon>Oniscidea</taxon>
        <taxon>Crinocheta</taxon>
        <taxon>Armadillidiidae</taxon>
        <taxon>Armadillidium</taxon>
    </lineage>
</organism>
<gene>
    <name evidence="2" type="ORF">Anas_12637</name>
</gene>
<dbReference type="SUPFAM" id="SSF56436">
    <property type="entry name" value="C-type lectin-like"/>
    <property type="match status" value="1"/>
</dbReference>
<evidence type="ECO:0008006" key="4">
    <source>
        <dbReference type="Google" id="ProtNLM"/>
    </source>
</evidence>
<dbReference type="InterPro" id="IPR016187">
    <property type="entry name" value="CTDL_fold"/>
</dbReference>
<dbReference type="InterPro" id="IPR016186">
    <property type="entry name" value="C-type_lectin-like/link_sf"/>
</dbReference>
<evidence type="ECO:0000313" key="3">
    <source>
        <dbReference type="Proteomes" id="UP000326759"/>
    </source>
</evidence>
<reference evidence="2 3" key="1">
    <citation type="journal article" date="2019" name="PLoS Biol.">
        <title>Sex chromosomes control vertical transmission of feminizing Wolbachia symbionts in an isopod.</title>
        <authorList>
            <person name="Becking T."/>
            <person name="Chebbi M.A."/>
            <person name="Giraud I."/>
            <person name="Moumen B."/>
            <person name="Laverre T."/>
            <person name="Caubet Y."/>
            <person name="Peccoud J."/>
            <person name="Gilbert C."/>
            <person name="Cordaux R."/>
        </authorList>
    </citation>
    <scope>NUCLEOTIDE SEQUENCE [LARGE SCALE GENOMIC DNA]</scope>
    <source>
        <strain evidence="2">ANa2</strain>
        <tissue evidence="2">Whole body excluding digestive tract and cuticle</tissue>
    </source>
</reference>
<evidence type="ECO:0000256" key="1">
    <source>
        <dbReference type="SAM" id="MobiDB-lite"/>
    </source>
</evidence>
<accession>A0A5N5T0J7</accession>
<dbReference type="AlphaFoldDB" id="A0A5N5T0J7"/>
<name>A0A5N5T0J7_9CRUS</name>
<feature type="compositionally biased region" description="Low complexity" evidence="1">
    <location>
        <begin position="17"/>
        <end position="33"/>
    </location>
</feature>
<proteinExistence type="predicted"/>
<dbReference type="Gene3D" id="3.10.100.10">
    <property type="entry name" value="Mannose-Binding Protein A, subunit A"/>
    <property type="match status" value="1"/>
</dbReference>
<protein>
    <recommendedName>
        <fullName evidence="4">C-type lectin domain-containing protein</fullName>
    </recommendedName>
</protein>
<sequence>MISTEKPGKEGTVTQETSTVMPTSTVMSTSTSTSTTSTDQLWLAAQYSDIRGGVYWINGSELINTKLGERKTGNITCVSVETCNIFFENCSKDLPTLCKTDENSDYDENNENYSYTKFKNFLSPIFLIAVFEKYYK</sequence>
<feature type="region of interest" description="Disordered" evidence="1">
    <location>
        <begin position="1"/>
        <end position="33"/>
    </location>
</feature>
<keyword evidence="3" id="KW-1185">Reference proteome</keyword>
<dbReference type="EMBL" id="SEYY01019283">
    <property type="protein sequence ID" value="KAB7498440.1"/>
    <property type="molecule type" value="Genomic_DNA"/>
</dbReference>
<evidence type="ECO:0000313" key="2">
    <source>
        <dbReference type="EMBL" id="KAB7498440.1"/>
    </source>
</evidence>